<organism evidence="12 13">
    <name type="scientific">Penicillium flavigenum</name>
    <dbReference type="NCBI Taxonomy" id="254877"/>
    <lineage>
        <taxon>Eukaryota</taxon>
        <taxon>Fungi</taxon>
        <taxon>Dikarya</taxon>
        <taxon>Ascomycota</taxon>
        <taxon>Pezizomycotina</taxon>
        <taxon>Eurotiomycetes</taxon>
        <taxon>Eurotiomycetidae</taxon>
        <taxon>Eurotiales</taxon>
        <taxon>Aspergillaceae</taxon>
        <taxon>Penicillium</taxon>
    </lineage>
</organism>
<evidence type="ECO:0000313" key="12">
    <source>
        <dbReference type="EMBL" id="OQE29306.1"/>
    </source>
</evidence>
<dbReference type="GO" id="GO:0005524">
    <property type="term" value="F:ATP binding"/>
    <property type="evidence" value="ECO:0007669"/>
    <property type="project" value="UniProtKB-KW"/>
</dbReference>
<evidence type="ECO:0000256" key="6">
    <source>
        <dbReference type="ARBA" id="ARBA00022840"/>
    </source>
</evidence>
<dbReference type="InterPro" id="IPR000961">
    <property type="entry name" value="AGC-kinase_C"/>
</dbReference>
<dbReference type="GO" id="GO:0035556">
    <property type="term" value="P:intracellular signal transduction"/>
    <property type="evidence" value="ECO:0007669"/>
    <property type="project" value="TreeGrafter"/>
</dbReference>
<evidence type="ECO:0000256" key="7">
    <source>
        <dbReference type="ARBA" id="ARBA00047899"/>
    </source>
</evidence>
<dbReference type="PANTHER" id="PTHR24356">
    <property type="entry name" value="SERINE/THREONINE-PROTEIN KINASE"/>
    <property type="match status" value="1"/>
</dbReference>
<dbReference type="Pfam" id="PF00069">
    <property type="entry name" value="Pkinase"/>
    <property type="match status" value="2"/>
</dbReference>
<keyword evidence="3" id="KW-0808">Transferase</keyword>
<evidence type="ECO:0000259" key="11">
    <source>
        <dbReference type="PROSITE" id="PS51285"/>
    </source>
</evidence>
<dbReference type="PANTHER" id="PTHR24356:SF400">
    <property type="entry name" value="SERINE_THREONINE-PROTEIN KINASE CBK1"/>
    <property type="match status" value="1"/>
</dbReference>
<protein>
    <recommendedName>
        <fullName evidence="1">non-specific serine/threonine protein kinase</fullName>
        <ecNumber evidence="1">2.7.11.1</ecNumber>
    </recommendedName>
</protein>
<gene>
    <name evidence="12" type="ORF">PENFLA_c004G09331</name>
</gene>
<evidence type="ECO:0000256" key="9">
    <source>
        <dbReference type="SAM" id="MobiDB-lite"/>
    </source>
</evidence>
<dbReference type="InterPro" id="IPR050236">
    <property type="entry name" value="Ser_Thr_kinase_AGC"/>
</dbReference>
<dbReference type="PROSITE" id="PS50011">
    <property type="entry name" value="PROTEIN_KINASE_DOM"/>
    <property type="match status" value="1"/>
</dbReference>
<evidence type="ECO:0000256" key="5">
    <source>
        <dbReference type="ARBA" id="ARBA00022777"/>
    </source>
</evidence>
<dbReference type="SUPFAM" id="SSF56112">
    <property type="entry name" value="Protein kinase-like (PK-like)"/>
    <property type="match status" value="1"/>
</dbReference>
<dbReference type="STRING" id="254877.A0A1V6TT12"/>
<evidence type="ECO:0000256" key="4">
    <source>
        <dbReference type="ARBA" id="ARBA00022741"/>
    </source>
</evidence>
<evidence type="ECO:0000256" key="2">
    <source>
        <dbReference type="ARBA" id="ARBA00022527"/>
    </source>
</evidence>
<dbReference type="Gene3D" id="1.10.510.10">
    <property type="entry name" value="Transferase(Phosphotransferase) domain 1"/>
    <property type="match status" value="1"/>
</dbReference>
<evidence type="ECO:0000256" key="1">
    <source>
        <dbReference type="ARBA" id="ARBA00012513"/>
    </source>
</evidence>
<dbReference type="AlphaFoldDB" id="A0A1V6TT12"/>
<keyword evidence="6" id="KW-0067">ATP-binding</keyword>
<evidence type="ECO:0000256" key="8">
    <source>
        <dbReference type="ARBA" id="ARBA00048679"/>
    </source>
</evidence>
<dbReference type="EMBL" id="MLQL01000004">
    <property type="protein sequence ID" value="OQE29306.1"/>
    <property type="molecule type" value="Genomic_DNA"/>
</dbReference>
<dbReference type="SMART" id="SM00220">
    <property type="entry name" value="S_TKc"/>
    <property type="match status" value="1"/>
</dbReference>
<comment type="caution">
    <text evidence="12">The sequence shown here is derived from an EMBL/GenBank/DDBJ whole genome shotgun (WGS) entry which is preliminary data.</text>
</comment>
<dbReference type="GO" id="GO:0004674">
    <property type="term" value="F:protein serine/threonine kinase activity"/>
    <property type="evidence" value="ECO:0007669"/>
    <property type="project" value="UniProtKB-KW"/>
</dbReference>
<evidence type="ECO:0000256" key="3">
    <source>
        <dbReference type="ARBA" id="ARBA00022679"/>
    </source>
</evidence>
<proteinExistence type="predicted"/>
<feature type="domain" description="Protein kinase" evidence="10">
    <location>
        <begin position="402"/>
        <end position="777"/>
    </location>
</feature>
<dbReference type="InterPro" id="IPR011009">
    <property type="entry name" value="Kinase-like_dom_sf"/>
</dbReference>
<dbReference type="CDD" id="cd21742">
    <property type="entry name" value="MobB_NDR_LATS-like"/>
    <property type="match status" value="1"/>
</dbReference>
<keyword evidence="13" id="KW-1185">Reference proteome</keyword>
<reference evidence="13" key="1">
    <citation type="journal article" date="2017" name="Nat. Microbiol.">
        <title>Global analysis of biosynthetic gene clusters reveals vast potential of secondary metabolite production in Penicillium species.</title>
        <authorList>
            <person name="Nielsen J.C."/>
            <person name="Grijseels S."/>
            <person name="Prigent S."/>
            <person name="Ji B."/>
            <person name="Dainat J."/>
            <person name="Nielsen K.F."/>
            <person name="Frisvad J.C."/>
            <person name="Workman M."/>
            <person name="Nielsen J."/>
        </authorList>
    </citation>
    <scope>NUCLEOTIDE SEQUENCE [LARGE SCALE GENOMIC DNA]</scope>
    <source>
        <strain evidence="13">IBT 14082</strain>
    </source>
</reference>
<dbReference type="EC" id="2.7.11.1" evidence="1"/>
<dbReference type="Gene3D" id="3.30.200.20">
    <property type="entry name" value="Phosphorylase Kinase, domain 1"/>
    <property type="match status" value="1"/>
</dbReference>
<evidence type="ECO:0000313" key="13">
    <source>
        <dbReference type="Proteomes" id="UP000191342"/>
    </source>
</evidence>
<feature type="compositionally biased region" description="Polar residues" evidence="9">
    <location>
        <begin position="32"/>
        <end position="41"/>
    </location>
</feature>
<accession>A0A1V6TT12</accession>
<dbReference type="InterPro" id="IPR059233">
    <property type="entry name" value="MobB_NdrA/B/Cbk1"/>
</dbReference>
<dbReference type="Proteomes" id="UP000191342">
    <property type="component" value="Unassembled WGS sequence"/>
</dbReference>
<keyword evidence="2" id="KW-0723">Serine/threonine-protein kinase</keyword>
<comment type="catalytic activity">
    <reaction evidence="7">
        <text>L-threonyl-[protein] + ATP = O-phospho-L-threonyl-[protein] + ADP + H(+)</text>
        <dbReference type="Rhea" id="RHEA:46608"/>
        <dbReference type="Rhea" id="RHEA-COMP:11060"/>
        <dbReference type="Rhea" id="RHEA-COMP:11605"/>
        <dbReference type="ChEBI" id="CHEBI:15378"/>
        <dbReference type="ChEBI" id="CHEBI:30013"/>
        <dbReference type="ChEBI" id="CHEBI:30616"/>
        <dbReference type="ChEBI" id="CHEBI:61977"/>
        <dbReference type="ChEBI" id="CHEBI:456216"/>
        <dbReference type="EC" id="2.7.11.1"/>
    </reaction>
</comment>
<name>A0A1V6TT12_9EURO</name>
<feature type="region of interest" description="Disordered" evidence="9">
    <location>
        <begin position="231"/>
        <end position="279"/>
    </location>
</feature>
<feature type="compositionally biased region" description="Low complexity" evidence="9">
    <location>
        <begin position="242"/>
        <end position="260"/>
    </location>
</feature>
<feature type="compositionally biased region" description="Low complexity" evidence="9">
    <location>
        <begin position="99"/>
        <end position="135"/>
    </location>
</feature>
<evidence type="ECO:0000259" key="10">
    <source>
        <dbReference type="PROSITE" id="PS50011"/>
    </source>
</evidence>
<feature type="region of interest" description="Disordered" evidence="9">
    <location>
        <begin position="856"/>
        <end position="924"/>
    </location>
</feature>
<sequence length="972" mass="109264">MTSSKKDANRRSLFNLLIPTKIVVSGKPDPSPTDSGATESPASEPIIPVRKDRLRARLTRSGSKILLLLGLRGSSKSNKEFSLDSDYCDSVQAGDESPDVSNPSSPSGNGNDSQGYPIAAESPRSEPLPTTPSLSIPTQVVETYSEPLPDLRPSPESQGELAVVNDVQHHATGEDPLPTTVTEQPSLSNSKFVDRFSHKISLAFGQPTVIRRVHLGSRPSILPVNSPVLEDLSKQSDGANDSSNPSTSPSSGGSPARGQSTLLTPITSGGPSPSSDKCKLHDGYETAVMHWPSLSEINEASNAPDTNVITVSPSINTVEATSVAKVYLELYFNSIFHNKDSRQQRQLELEQHIYAFDLTPEERLMTRHNWVLRENDYLRQCRVLKSNRYCHQTENAISVAGYKPIKILGKGSFGVVRLVRPSDCDSKSSQEDAPLTLNDNNVQTRLNPLGALMSAVEGARQSRRRYMTGEKKEVYAMKVIRKAEMIRNSQEGHIRAERDFLVASESSRWVVPLIASFQDANNLYLVMDYMVGGDFLGLLIRKDTLREDWARFYVAEMILCIEEAHRLRWIHRDVKPDNFLISASGHLKISDFGLAFNGHWSHDQAYYNSHRYSLLEKLGINVKGDSEDQKMAAKAKELAPDIKLHSLDDHTLHQPSSTSLLDWRNNKGRRRFAKSVVGTSQYMAPEVVRGEMYDGRCDWWSLGIILYECLYGFTPFACENRHDTKIKILQHSITLRFPREKHTDKLVSQEAMDLITRILQEREYRLCSPKYQANDILNGRPVSTQMLYSMDARYRNIASYYVYPNDAADIKIHPFFRGIRWQELHMCQPPIVPRVRNWEDTRYFDDWKLASNEIENAASSDSGDPEQDPDAITPGNQEISPAADVVKPPVAETTPRAAQEQAKDEEKKKEKKRPRDKILRDKQMSKTVLDIRKKGAFLGYTYRRPSDVALAFSTERGRQPYTRGQLAGLYAP</sequence>
<feature type="domain" description="AGC-kinase C-terminal" evidence="11">
    <location>
        <begin position="817"/>
        <end position="952"/>
    </location>
</feature>
<comment type="catalytic activity">
    <reaction evidence="8">
        <text>L-seryl-[protein] + ATP = O-phospho-L-seryl-[protein] + ADP + H(+)</text>
        <dbReference type="Rhea" id="RHEA:17989"/>
        <dbReference type="Rhea" id="RHEA-COMP:9863"/>
        <dbReference type="Rhea" id="RHEA-COMP:11604"/>
        <dbReference type="ChEBI" id="CHEBI:15378"/>
        <dbReference type="ChEBI" id="CHEBI:29999"/>
        <dbReference type="ChEBI" id="CHEBI:30616"/>
        <dbReference type="ChEBI" id="CHEBI:83421"/>
        <dbReference type="ChEBI" id="CHEBI:456216"/>
        <dbReference type="EC" id="2.7.11.1"/>
    </reaction>
</comment>
<keyword evidence="4" id="KW-0547">Nucleotide-binding</keyword>
<dbReference type="InterPro" id="IPR000719">
    <property type="entry name" value="Prot_kinase_dom"/>
</dbReference>
<feature type="region of interest" description="Disordered" evidence="9">
    <location>
        <begin position="88"/>
        <end position="138"/>
    </location>
</feature>
<dbReference type="OrthoDB" id="3638488at2759"/>
<keyword evidence="5" id="KW-0418">Kinase</keyword>
<feature type="region of interest" description="Disordered" evidence="9">
    <location>
        <begin position="23"/>
        <end position="49"/>
    </location>
</feature>
<dbReference type="PROSITE" id="PS51285">
    <property type="entry name" value="AGC_KINASE_CTER"/>
    <property type="match status" value="1"/>
</dbReference>